<reference evidence="3" key="1">
    <citation type="journal article" date="2012" name="Science">
        <title>The Paleozoic origin of enzymatic lignin decomposition reconstructed from 31 fungal genomes.</title>
        <authorList>
            <person name="Floudas D."/>
            <person name="Binder M."/>
            <person name="Riley R."/>
            <person name="Barry K."/>
            <person name="Blanchette R.A."/>
            <person name="Henrissat B."/>
            <person name="Martinez A.T."/>
            <person name="Otillar R."/>
            <person name="Spatafora J.W."/>
            <person name="Yadav J.S."/>
            <person name="Aerts A."/>
            <person name="Benoit I."/>
            <person name="Boyd A."/>
            <person name="Carlson A."/>
            <person name="Copeland A."/>
            <person name="Coutinho P.M."/>
            <person name="de Vries R.P."/>
            <person name="Ferreira P."/>
            <person name="Findley K."/>
            <person name="Foster B."/>
            <person name="Gaskell J."/>
            <person name="Glotzer D."/>
            <person name="Gorecki P."/>
            <person name="Heitman J."/>
            <person name="Hesse C."/>
            <person name="Hori C."/>
            <person name="Igarashi K."/>
            <person name="Jurgens J.A."/>
            <person name="Kallen N."/>
            <person name="Kersten P."/>
            <person name="Kohler A."/>
            <person name="Kuees U."/>
            <person name="Kumar T.K.A."/>
            <person name="Kuo A."/>
            <person name="LaButti K."/>
            <person name="Larrondo L.F."/>
            <person name="Lindquist E."/>
            <person name="Ling A."/>
            <person name="Lombard V."/>
            <person name="Lucas S."/>
            <person name="Lundell T."/>
            <person name="Martin R."/>
            <person name="McLaughlin D.J."/>
            <person name="Morgenstern I."/>
            <person name="Morin E."/>
            <person name="Murat C."/>
            <person name="Nagy L.G."/>
            <person name="Nolan M."/>
            <person name="Ohm R.A."/>
            <person name="Patyshakuliyeva A."/>
            <person name="Rokas A."/>
            <person name="Ruiz-Duenas F.J."/>
            <person name="Sabat G."/>
            <person name="Salamov A."/>
            <person name="Samejima M."/>
            <person name="Schmutz J."/>
            <person name="Slot J.C."/>
            <person name="St John F."/>
            <person name="Stenlid J."/>
            <person name="Sun H."/>
            <person name="Sun S."/>
            <person name="Syed K."/>
            <person name="Tsang A."/>
            <person name="Wiebenga A."/>
            <person name="Young D."/>
            <person name="Pisabarro A."/>
            <person name="Eastwood D.C."/>
            <person name="Martin F."/>
            <person name="Cullen D."/>
            <person name="Grigoriev I.V."/>
            <person name="Hibbett D.S."/>
        </authorList>
    </citation>
    <scope>NUCLEOTIDE SEQUENCE [LARGE SCALE GENOMIC DNA]</scope>
    <source>
        <strain evidence="3">FP-101664</strain>
    </source>
</reference>
<dbReference type="GeneID" id="19417332"/>
<dbReference type="AlphaFoldDB" id="R7S7V1"/>
<accession>R7S7V1</accession>
<dbReference type="RefSeq" id="XP_008045320.1">
    <property type="nucleotide sequence ID" value="XM_008047129.1"/>
</dbReference>
<dbReference type="EMBL" id="JH711798">
    <property type="protein sequence ID" value="EIW51770.1"/>
    <property type="molecule type" value="Genomic_DNA"/>
</dbReference>
<protein>
    <submittedName>
        <fullName evidence="2">Uncharacterized protein</fullName>
    </submittedName>
</protein>
<feature type="region of interest" description="Disordered" evidence="1">
    <location>
        <begin position="1"/>
        <end position="25"/>
    </location>
</feature>
<organism evidence="2 3">
    <name type="scientific">Trametes versicolor (strain FP-101664)</name>
    <name type="common">White-rot fungus</name>
    <name type="synonym">Coriolus versicolor</name>
    <dbReference type="NCBI Taxonomy" id="717944"/>
    <lineage>
        <taxon>Eukaryota</taxon>
        <taxon>Fungi</taxon>
        <taxon>Dikarya</taxon>
        <taxon>Basidiomycota</taxon>
        <taxon>Agaricomycotina</taxon>
        <taxon>Agaricomycetes</taxon>
        <taxon>Polyporales</taxon>
        <taxon>Polyporaceae</taxon>
        <taxon>Trametes</taxon>
    </lineage>
</organism>
<name>R7S7V1_TRAVS</name>
<sequence length="220" mass="25442">MALATTSEDKHSDSRSRSHTTEGRTAPEAVYALAGVASQVPQPSEPDVYPSFHDRELPEALHWRGLDSAGEGGVEPPLLRYGVLIPNYARCMARRACKLQMCKSESWDGLTEEKIAEVAAYYQRVWLMFREQIKIELPWVIPATVVPLNVTGTSHKSRVLYLYTNEEHKRRRQDFTRKNREETAVNFLRKLFDLPENTEARWYFDDQHAFEHTGTFRLEE</sequence>
<dbReference type="KEGG" id="tvs:TRAVEDRAFT_54196"/>
<feature type="compositionally biased region" description="Basic and acidic residues" evidence="1">
    <location>
        <begin position="7"/>
        <end position="22"/>
    </location>
</feature>
<proteinExistence type="predicted"/>
<evidence type="ECO:0000313" key="3">
    <source>
        <dbReference type="Proteomes" id="UP000054317"/>
    </source>
</evidence>
<dbReference type="OrthoDB" id="10489951at2759"/>
<evidence type="ECO:0000256" key="1">
    <source>
        <dbReference type="SAM" id="MobiDB-lite"/>
    </source>
</evidence>
<dbReference type="Proteomes" id="UP000054317">
    <property type="component" value="Unassembled WGS sequence"/>
</dbReference>
<keyword evidence="3" id="KW-1185">Reference proteome</keyword>
<dbReference type="OMA" id="ENTEARW"/>
<gene>
    <name evidence="2" type="ORF">TRAVEDRAFT_54196</name>
</gene>
<evidence type="ECO:0000313" key="2">
    <source>
        <dbReference type="EMBL" id="EIW51770.1"/>
    </source>
</evidence>